<proteinExistence type="inferred from homology"/>
<evidence type="ECO:0000256" key="5">
    <source>
        <dbReference type="PROSITE-ProRule" id="PRU00284"/>
    </source>
</evidence>
<reference evidence="9 10" key="1">
    <citation type="submission" date="2023-07" db="EMBL/GenBank/DDBJ databases">
        <title>Sequencing the genomes of 1000 actinobacteria strains.</title>
        <authorList>
            <person name="Klenk H.-P."/>
        </authorList>
    </citation>
    <scope>NUCLEOTIDE SEQUENCE [LARGE SCALE GENOMIC DNA]</scope>
    <source>
        <strain evidence="9 10">DSM 14785</strain>
    </source>
</reference>
<evidence type="ECO:0000256" key="2">
    <source>
        <dbReference type="ARBA" id="ARBA00022989"/>
    </source>
</evidence>
<organism evidence="9 10">
    <name type="scientific">Cellulomonas iranensis</name>
    <dbReference type="NCBI Taxonomy" id="76862"/>
    <lineage>
        <taxon>Bacteria</taxon>
        <taxon>Bacillati</taxon>
        <taxon>Actinomycetota</taxon>
        <taxon>Actinomycetes</taxon>
        <taxon>Micrococcales</taxon>
        <taxon>Cellulomonadaceae</taxon>
        <taxon>Cellulomonas</taxon>
    </lineage>
</organism>
<keyword evidence="6" id="KW-0472">Membrane</keyword>
<evidence type="ECO:0000256" key="6">
    <source>
        <dbReference type="SAM" id="Phobius"/>
    </source>
</evidence>
<gene>
    <name evidence="9" type="ORF">JO380_001045</name>
</gene>
<accession>A0ABU0GH25</accession>
<dbReference type="RefSeq" id="WP_307416022.1">
    <property type="nucleotide sequence ID" value="NZ_JAUSVM010000001.1"/>
</dbReference>
<evidence type="ECO:0000313" key="9">
    <source>
        <dbReference type="EMBL" id="MDQ0424664.1"/>
    </source>
</evidence>
<keyword evidence="1 6" id="KW-0812">Transmembrane</keyword>
<evidence type="ECO:0000313" key="10">
    <source>
        <dbReference type="Proteomes" id="UP001240250"/>
    </source>
</evidence>
<dbReference type="SMART" id="SM00283">
    <property type="entry name" value="MA"/>
    <property type="match status" value="1"/>
</dbReference>
<dbReference type="SUPFAM" id="SSF58104">
    <property type="entry name" value="Methyl-accepting chemotaxis protein (MCP) signaling domain"/>
    <property type="match status" value="1"/>
</dbReference>
<feature type="domain" description="HAMP" evidence="8">
    <location>
        <begin position="226"/>
        <end position="278"/>
    </location>
</feature>
<comment type="similarity">
    <text evidence="4">Belongs to the methyl-accepting chemotaxis (MCP) protein family.</text>
</comment>
<sequence length="541" mass="54491">MSSSLARTSRIRGVRAKILAVGAAGVASALLTGGVALVGVSSLNSATERIDELLAATQAVGEVRMYNSDVNGWQSAYAGDAHRVGGPAAVLPTSESRRQYLASADALRTSLTGLDAQGAVLEPAQRETISQVADLWEKFFALDDQVVADYEAGDLEAGDAIVQNDAIALYGQIGQLTQTLQDDVEALAEAANDNATTVTARTVAMIVGAIVVGAAGAVAGAVLVSRRVLRGVGAVQRSVAAMAQGDLTVPAQVDSRDEIGEMAASLTTAQASVREVIAGVAESAGTVAAAAEELAAASGQVASGSEETSVQAGVVAAAAEQVSRNVQAVAAGAEQMGASIREIAQNASEAAKVAQAATVAADEAGVTVNRLGSSSAEIGNVVKLITQIAEQTNLLALNATIEAARAGEAGKGFAVVAGEVKELASETAKATEDIARRVEAIQGDTAGAVDAIGQIEGIVRSINDYQLTIASAVEEQTATTNEMSRGVGEAATGSGEIAANITGVASSAQEASTTLGQMGASVAELARLSDDLRRRVAAFTY</sequence>
<dbReference type="Pfam" id="PF00015">
    <property type="entry name" value="MCPsignal"/>
    <property type="match status" value="1"/>
</dbReference>
<dbReference type="Gene3D" id="1.10.287.950">
    <property type="entry name" value="Methyl-accepting chemotaxis protein"/>
    <property type="match status" value="1"/>
</dbReference>
<dbReference type="SMART" id="SM00304">
    <property type="entry name" value="HAMP"/>
    <property type="match status" value="1"/>
</dbReference>
<evidence type="ECO:0000256" key="1">
    <source>
        <dbReference type="ARBA" id="ARBA00022692"/>
    </source>
</evidence>
<evidence type="ECO:0000259" key="7">
    <source>
        <dbReference type="PROSITE" id="PS50111"/>
    </source>
</evidence>
<dbReference type="PANTHER" id="PTHR32089">
    <property type="entry name" value="METHYL-ACCEPTING CHEMOTAXIS PROTEIN MCPB"/>
    <property type="match status" value="1"/>
</dbReference>
<dbReference type="InterPro" id="IPR004089">
    <property type="entry name" value="MCPsignal_dom"/>
</dbReference>
<feature type="domain" description="Methyl-accepting transducer" evidence="7">
    <location>
        <begin position="283"/>
        <end position="526"/>
    </location>
</feature>
<evidence type="ECO:0000256" key="3">
    <source>
        <dbReference type="ARBA" id="ARBA00023224"/>
    </source>
</evidence>
<dbReference type="PRINTS" id="PR00260">
    <property type="entry name" value="CHEMTRNSDUCR"/>
</dbReference>
<dbReference type="EMBL" id="JAUSVM010000001">
    <property type="protein sequence ID" value="MDQ0424664.1"/>
    <property type="molecule type" value="Genomic_DNA"/>
</dbReference>
<keyword evidence="3 5" id="KW-0807">Transducer</keyword>
<dbReference type="PROSITE" id="PS50111">
    <property type="entry name" value="CHEMOTAXIS_TRANSDUC_2"/>
    <property type="match status" value="1"/>
</dbReference>
<dbReference type="InterPro" id="IPR004090">
    <property type="entry name" value="Chemotax_Me-accpt_rcpt"/>
</dbReference>
<dbReference type="InterPro" id="IPR003660">
    <property type="entry name" value="HAMP_dom"/>
</dbReference>
<feature type="transmembrane region" description="Helical" evidence="6">
    <location>
        <begin position="203"/>
        <end position="224"/>
    </location>
</feature>
<dbReference type="CDD" id="cd06225">
    <property type="entry name" value="HAMP"/>
    <property type="match status" value="1"/>
</dbReference>
<dbReference type="Proteomes" id="UP001240250">
    <property type="component" value="Unassembled WGS sequence"/>
</dbReference>
<dbReference type="PROSITE" id="PS50885">
    <property type="entry name" value="HAMP"/>
    <property type="match status" value="1"/>
</dbReference>
<keyword evidence="10" id="KW-1185">Reference proteome</keyword>
<comment type="caution">
    <text evidence="9">The sequence shown here is derived from an EMBL/GenBank/DDBJ whole genome shotgun (WGS) entry which is preliminary data.</text>
</comment>
<protein>
    <submittedName>
        <fullName evidence="9">Methyl-accepting chemotaxis protein</fullName>
    </submittedName>
</protein>
<evidence type="ECO:0000259" key="8">
    <source>
        <dbReference type="PROSITE" id="PS50885"/>
    </source>
</evidence>
<dbReference type="Pfam" id="PF00672">
    <property type="entry name" value="HAMP"/>
    <property type="match status" value="1"/>
</dbReference>
<evidence type="ECO:0000256" key="4">
    <source>
        <dbReference type="ARBA" id="ARBA00029447"/>
    </source>
</evidence>
<keyword evidence="2 6" id="KW-1133">Transmembrane helix</keyword>
<name>A0ABU0GH25_9CELL</name>
<dbReference type="PANTHER" id="PTHR32089:SF112">
    <property type="entry name" value="LYSOZYME-LIKE PROTEIN-RELATED"/>
    <property type="match status" value="1"/>
</dbReference>